<organism evidence="2 3">
    <name type="scientific">Candidatus Pantoea symbiotica</name>
    <dbReference type="NCBI Taxonomy" id="1884370"/>
    <lineage>
        <taxon>Bacteria</taxon>
        <taxon>Pseudomonadati</taxon>
        <taxon>Pseudomonadota</taxon>
        <taxon>Gammaproteobacteria</taxon>
        <taxon>Enterobacterales</taxon>
        <taxon>Erwiniaceae</taxon>
        <taxon>Pantoea</taxon>
    </lineage>
</organism>
<protein>
    <submittedName>
        <fullName evidence="2">TolA C-terminal</fullName>
    </submittedName>
</protein>
<accession>A0A1I4ALH8</accession>
<comment type="caution">
    <text evidence="2">The sequence shown here is derived from an EMBL/GenBank/DDBJ whole genome shotgun (WGS) entry which is preliminary data.</text>
</comment>
<proteinExistence type="predicted"/>
<dbReference type="Gene3D" id="3.30.1150.10">
    <property type="match status" value="1"/>
</dbReference>
<sequence length="139" mass="15179">MNLINRMAGLLGGLMIVVALSACQHSQPKQQDSIVNLCQPQSAPGSASCKWADEMQHQLNQHFRDARRYAGQQCLVRLEWQNSGRYAVTQTQGDETLCLRAWQLIGQSKDLPPPPEVNQPAWFGFAPATPSHPGATGAG</sequence>
<evidence type="ECO:0000313" key="3">
    <source>
        <dbReference type="Proteomes" id="UP000198841"/>
    </source>
</evidence>
<keyword evidence="3" id="KW-1185">Reference proteome</keyword>
<gene>
    <name evidence="2" type="ORF">SAMN05518863_10847</name>
</gene>
<keyword evidence="1" id="KW-0732">Signal</keyword>
<dbReference type="SUPFAM" id="SSF74653">
    <property type="entry name" value="TolA/TonB C-terminal domain"/>
    <property type="match status" value="1"/>
</dbReference>
<feature type="chain" id="PRO_5045666411" evidence="1">
    <location>
        <begin position="22"/>
        <end position="139"/>
    </location>
</feature>
<dbReference type="Proteomes" id="UP000198841">
    <property type="component" value="Unassembled WGS sequence"/>
</dbReference>
<name>A0A1I4ALH8_9GAMM</name>
<dbReference type="RefSeq" id="WP_008106079.1">
    <property type="nucleotide sequence ID" value="NZ_FOSD01000008.1"/>
</dbReference>
<dbReference type="PROSITE" id="PS51257">
    <property type="entry name" value="PROKAR_LIPOPROTEIN"/>
    <property type="match status" value="1"/>
</dbReference>
<feature type="signal peptide" evidence="1">
    <location>
        <begin position="1"/>
        <end position="21"/>
    </location>
</feature>
<dbReference type="EMBL" id="FOSD01000008">
    <property type="protein sequence ID" value="SFK57060.1"/>
    <property type="molecule type" value="Genomic_DNA"/>
</dbReference>
<evidence type="ECO:0000313" key="2">
    <source>
        <dbReference type="EMBL" id="SFK57060.1"/>
    </source>
</evidence>
<evidence type="ECO:0000256" key="1">
    <source>
        <dbReference type="SAM" id="SignalP"/>
    </source>
</evidence>
<reference evidence="2 3" key="1">
    <citation type="submission" date="2016-10" db="EMBL/GenBank/DDBJ databases">
        <authorList>
            <person name="Varghese N."/>
            <person name="Submissions S."/>
        </authorList>
    </citation>
    <scope>NUCLEOTIDE SEQUENCE [LARGE SCALE GENOMIC DNA]</scope>
    <source>
        <strain evidence="2 3">YR512</strain>
    </source>
</reference>
<dbReference type="InterPro" id="IPR014161">
    <property type="entry name" value="Tol-Pal_TolA"/>
</dbReference>
<dbReference type="Pfam" id="PF06519">
    <property type="entry name" value="TolA"/>
    <property type="match status" value="1"/>
</dbReference>